<keyword evidence="1" id="KW-0732">Signal</keyword>
<name>A0AAD9E7V1_9PEZI</name>
<sequence>MSASVSHGIVGVFLAVLTGAVQASPSNATACHLDYGTASMAVASVFSPGSGRWLSRRRRGAVWSGGRNDQGPGLVDRMGVRCQDETARLRRVGKAVGNMTTLSVEGLAQPAKGRAENPWGCVARVSMRQRGVTASDSLGSDGGEAPSPCSCSLRWVVIFLLRRRRSTGAQHHGERSLKAMMVISRRRQARTKNKHSK</sequence>
<organism evidence="2 3">
    <name type="scientific">Colletotrichum chrysophilum</name>
    <dbReference type="NCBI Taxonomy" id="1836956"/>
    <lineage>
        <taxon>Eukaryota</taxon>
        <taxon>Fungi</taxon>
        <taxon>Dikarya</taxon>
        <taxon>Ascomycota</taxon>
        <taxon>Pezizomycotina</taxon>
        <taxon>Sordariomycetes</taxon>
        <taxon>Hypocreomycetidae</taxon>
        <taxon>Glomerellales</taxon>
        <taxon>Glomerellaceae</taxon>
        <taxon>Colletotrichum</taxon>
        <taxon>Colletotrichum gloeosporioides species complex</taxon>
    </lineage>
</organism>
<reference evidence="2" key="1">
    <citation type="submission" date="2023-01" db="EMBL/GenBank/DDBJ databases">
        <title>Colletotrichum chrysophilum M932 genome sequence.</title>
        <authorList>
            <person name="Baroncelli R."/>
        </authorList>
    </citation>
    <scope>NUCLEOTIDE SEQUENCE</scope>
    <source>
        <strain evidence="2">M932</strain>
    </source>
</reference>
<evidence type="ECO:0000313" key="3">
    <source>
        <dbReference type="Proteomes" id="UP001243330"/>
    </source>
</evidence>
<proteinExistence type="predicted"/>
<gene>
    <name evidence="2" type="ORF">CCHR01_19388</name>
</gene>
<comment type="caution">
    <text evidence="2">The sequence shown here is derived from an EMBL/GenBank/DDBJ whole genome shotgun (WGS) entry which is preliminary data.</text>
</comment>
<feature type="signal peptide" evidence="1">
    <location>
        <begin position="1"/>
        <end position="23"/>
    </location>
</feature>
<keyword evidence="3" id="KW-1185">Reference proteome</keyword>
<evidence type="ECO:0000256" key="1">
    <source>
        <dbReference type="SAM" id="SignalP"/>
    </source>
</evidence>
<dbReference type="EMBL" id="JAQOWY010000939">
    <property type="protein sequence ID" value="KAK1837993.1"/>
    <property type="molecule type" value="Genomic_DNA"/>
</dbReference>
<evidence type="ECO:0000313" key="2">
    <source>
        <dbReference type="EMBL" id="KAK1837993.1"/>
    </source>
</evidence>
<protein>
    <submittedName>
        <fullName evidence="2">Uncharacterized protein</fullName>
    </submittedName>
</protein>
<accession>A0AAD9E7V1</accession>
<dbReference type="Proteomes" id="UP001243330">
    <property type="component" value="Unassembled WGS sequence"/>
</dbReference>
<dbReference type="AlphaFoldDB" id="A0AAD9E7V1"/>
<feature type="chain" id="PRO_5042266852" evidence="1">
    <location>
        <begin position="24"/>
        <end position="197"/>
    </location>
</feature>